<organism evidence="1 2">
    <name type="scientific">Oryza sativa subsp. japonica</name>
    <name type="common">Rice</name>
    <dbReference type="NCBI Taxonomy" id="39947"/>
    <lineage>
        <taxon>Eukaryota</taxon>
        <taxon>Viridiplantae</taxon>
        <taxon>Streptophyta</taxon>
        <taxon>Embryophyta</taxon>
        <taxon>Tracheophyta</taxon>
        <taxon>Spermatophyta</taxon>
        <taxon>Magnoliopsida</taxon>
        <taxon>Liliopsida</taxon>
        <taxon>Poales</taxon>
        <taxon>Poaceae</taxon>
        <taxon>BOP clade</taxon>
        <taxon>Oryzoideae</taxon>
        <taxon>Oryzeae</taxon>
        <taxon>Oryzinae</taxon>
        <taxon>Oryza</taxon>
        <taxon>Oryza sativa</taxon>
    </lineage>
</organism>
<proteinExistence type="predicted"/>
<dbReference type="InterPro" id="IPR044248">
    <property type="entry name" value="DPH3/4-like"/>
</dbReference>
<dbReference type="PANTHER" id="PTHR21454">
    <property type="entry name" value="DPH3 HOMOLOG-RELATED"/>
    <property type="match status" value="1"/>
</dbReference>
<accession>Q60DJ6</accession>
<dbReference type="GO" id="GO:0046872">
    <property type="term" value="F:metal ion binding"/>
    <property type="evidence" value="ECO:0007669"/>
    <property type="project" value="InterPro"/>
</dbReference>
<gene>
    <name evidence="1" type="ordered locus">LOC_Os03g44560</name>
</gene>
<evidence type="ECO:0000313" key="2">
    <source>
        <dbReference type="Proteomes" id="UP000000763"/>
    </source>
</evidence>
<protein>
    <submittedName>
        <fullName evidence="1">Expressed protein</fullName>
    </submittedName>
</protein>
<dbReference type="Proteomes" id="UP000000763">
    <property type="component" value="Chromosome 3"/>
</dbReference>
<reference evidence="2" key="2">
    <citation type="journal article" date="2008" name="Nucleic Acids Res.">
        <title>The rice annotation project database (RAP-DB): 2008 update.</title>
        <authorList>
            <consortium name="The rice annotation project (RAP)"/>
        </authorList>
    </citation>
    <scope>GENOME REANNOTATION</scope>
    <source>
        <strain evidence="2">cv. Nipponbare</strain>
    </source>
</reference>
<dbReference type="PANTHER" id="PTHR21454:SF34">
    <property type="entry name" value="EXPRESSED PROTEIN"/>
    <property type="match status" value="1"/>
</dbReference>
<dbReference type="GO" id="GO:0017183">
    <property type="term" value="P:protein histidyl modification to diphthamide"/>
    <property type="evidence" value="ECO:0007669"/>
    <property type="project" value="InterPro"/>
</dbReference>
<dbReference type="EMBL" id="AC145811">
    <property type="protein sequence ID" value="AAU89199.1"/>
    <property type="molecule type" value="Genomic_DNA"/>
</dbReference>
<sequence>MLRRLPVWGCITGGGDTVPSTPFATSHRPRLLLCRSRRRRLFSRLTPTASSLAAPASHRPRLLPCCSRHCCFLSRLTPAASSPAAPPAKLTGPPTHLLSPSPLASTSIAVTHELASLNSTTSPTTANLLLPRLATDRAAMAASASAPPHSLLLAAVALAALASVAAARDENGVYDPCSDTRIQRGDGFSFGIAFATLGAFYSGGSVQLSPCDRRLSLASSGQLAVFRPKVDEISLLTINTTTGFNPNSHFSVTYCHVGPFLHPDIPVEGIGPGFLRANSLHSDIEALFCGYWLCKYATYEYFGDFVILYCGEGSLLVFLSPATAGGYMVAFAGRKYAARSVPTFVSNSSYTVSSFTLVLEFNKGRLQNLHWKKDGCGACAKSSSLVCIGKQTCAFRTQSCKSQGPVDCSIGIQLAFSGTDKHESVLNSWYEVSNLRQYSLYGLYSNLKDTLSGQFNKFF</sequence>
<name>Q60DJ6_ORYSJ</name>
<dbReference type="AlphaFoldDB" id="Q60DJ6"/>
<reference evidence="2" key="1">
    <citation type="journal article" date="2005" name="Nature">
        <title>The map-based sequence of the rice genome.</title>
        <authorList>
            <consortium name="International rice genome sequencing project (IRGSP)"/>
            <person name="Matsumoto T."/>
            <person name="Wu J."/>
            <person name="Kanamori H."/>
            <person name="Katayose Y."/>
            <person name="Fujisawa M."/>
            <person name="Namiki N."/>
            <person name="Mizuno H."/>
            <person name="Yamamoto K."/>
            <person name="Antonio B.A."/>
            <person name="Baba T."/>
            <person name="Sakata K."/>
            <person name="Nagamura Y."/>
            <person name="Aoki H."/>
            <person name="Arikawa K."/>
            <person name="Arita K."/>
            <person name="Bito T."/>
            <person name="Chiden Y."/>
            <person name="Fujitsuka N."/>
            <person name="Fukunaka R."/>
            <person name="Hamada M."/>
            <person name="Harada C."/>
            <person name="Hayashi A."/>
            <person name="Hijishita S."/>
            <person name="Honda M."/>
            <person name="Hosokawa S."/>
            <person name="Ichikawa Y."/>
            <person name="Idonuma A."/>
            <person name="Iijima M."/>
            <person name="Ikeda M."/>
            <person name="Ikeno M."/>
            <person name="Ito K."/>
            <person name="Ito S."/>
            <person name="Ito T."/>
            <person name="Ito Y."/>
            <person name="Ito Y."/>
            <person name="Iwabuchi A."/>
            <person name="Kamiya K."/>
            <person name="Karasawa W."/>
            <person name="Kurita K."/>
            <person name="Katagiri S."/>
            <person name="Kikuta A."/>
            <person name="Kobayashi H."/>
            <person name="Kobayashi N."/>
            <person name="Machita K."/>
            <person name="Maehara T."/>
            <person name="Masukawa M."/>
            <person name="Mizubayashi T."/>
            <person name="Mukai Y."/>
            <person name="Nagasaki H."/>
            <person name="Nagata Y."/>
            <person name="Naito S."/>
            <person name="Nakashima M."/>
            <person name="Nakama Y."/>
            <person name="Nakamichi Y."/>
            <person name="Nakamura M."/>
            <person name="Meguro A."/>
            <person name="Negishi M."/>
            <person name="Ohta I."/>
            <person name="Ohta T."/>
            <person name="Okamoto M."/>
            <person name="Ono N."/>
            <person name="Saji S."/>
            <person name="Sakaguchi M."/>
            <person name="Sakai K."/>
            <person name="Shibata M."/>
            <person name="Shimokawa T."/>
            <person name="Song J."/>
            <person name="Takazaki Y."/>
            <person name="Terasawa K."/>
            <person name="Tsugane M."/>
            <person name="Tsuji K."/>
            <person name="Ueda S."/>
            <person name="Waki K."/>
            <person name="Yamagata H."/>
            <person name="Yamamoto M."/>
            <person name="Yamamoto S."/>
            <person name="Yamane H."/>
            <person name="Yoshiki S."/>
            <person name="Yoshihara R."/>
            <person name="Yukawa K."/>
            <person name="Zhong H."/>
            <person name="Yano M."/>
            <person name="Yuan Q."/>
            <person name="Ouyang S."/>
            <person name="Liu J."/>
            <person name="Jones K.M."/>
            <person name="Gansberger K."/>
            <person name="Moffat K."/>
            <person name="Hill J."/>
            <person name="Bera J."/>
            <person name="Fadrosh D."/>
            <person name="Jin S."/>
            <person name="Johri S."/>
            <person name="Kim M."/>
            <person name="Overton L."/>
            <person name="Reardon M."/>
            <person name="Tsitrin T."/>
            <person name="Vuong H."/>
            <person name="Weaver B."/>
            <person name="Ciecko A."/>
            <person name="Tallon L."/>
            <person name="Jackson J."/>
            <person name="Pai G."/>
            <person name="Aken S.V."/>
            <person name="Utterback T."/>
            <person name="Reidmuller S."/>
            <person name="Feldblyum T."/>
            <person name="Hsiao J."/>
            <person name="Zismann V."/>
            <person name="Iobst S."/>
            <person name="de Vazeille A.R."/>
            <person name="Buell C.R."/>
            <person name="Ying K."/>
            <person name="Li Y."/>
            <person name="Lu T."/>
            <person name="Huang Y."/>
            <person name="Zhao Q."/>
            <person name="Feng Q."/>
            <person name="Zhang L."/>
            <person name="Zhu J."/>
            <person name="Weng Q."/>
            <person name="Mu J."/>
            <person name="Lu Y."/>
            <person name="Fan D."/>
            <person name="Liu Y."/>
            <person name="Guan J."/>
            <person name="Zhang Y."/>
            <person name="Yu S."/>
            <person name="Liu X."/>
            <person name="Zhang Y."/>
            <person name="Hong G."/>
            <person name="Han B."/>
            <person name="Choisne N."/>
            <person name="Demange N."/>
            <person name="Orjeda G."/>
            <person name="Samain S."/>
            <person name="Cattolico L."/>
            <person name="Pelletier E."/>
            <person name="Couloux A."/>
            <person name="Segurens B."/>
            <person name="Wincker P."/>
            <person name="D'Hont A."/>
            <person name="Scarpelli C."/>
            <person name="Weissenbach J."/>
            <person name="Salanoubat M."/>
            <person name="Quetier F."/>
            <person name="Yu Y."/>
            <person name="Kim H.R."/>
            <person name="Rambo T."/>
            <person name="Currie J."/>
            <person name="Collura K."/>
            <person name="Luo M."/>
            <person name="Yang T."/>
            <person name="Ammiraju J.S.S."/>
            <person name="Engler F."/>
            <person name="Soderlund C."/>
            <person name="Wing R.A."/>
            <person name="Palmer L.E."/>
            <person name="de la Bastide M."/>
            <person name="Spiegel L."/>
            <person name="Nascimento L."/>
            <person name="Zutavern T."/>
            <person name="O'Shaughnessy A."/>
            <person name="Dike S."/>
            <person name="Dedhia N."/>
            <person name="Preston R."/>
            <person name="Balija V."/>
            <person name="McCombie W.R."/>
            <person name="Chow T."/>
            <person name="Chen H."/>
            <person name="Chung M."/>
            <person name="Chen C."/>
            <person name="Shaw J."/>
            <person name="Wu H."/>
            <person name="Hsiao K."/>
            <person name="Chao Y."/>
            <person name="Chu M."/>
            <person name="Cheng C."/>
            <person name="Hour A."/>
            <person name="Lee P."/>
            <person name="Lin S."/>
            <person name="Lin Y."/>
            <person name="Liou J."/>
            <person name="Liu S."/>
            <person name="Hsing Y."/>
            <person name="Raghuvanshi S."/>
            <person name="Mohanty A."/>
            <person name="Bharti A.K."/>
            <person name="Gaur A."/>
            <person name="Gupta V."/>
            <person name="Kumar D."/>
            <person name="Ravi V."/>
            <person name="Vij S."/>
            <person name="Kapur A."/>
            <person name="Khurana P."/>
            <person name="Khurana P."/>
            <person name="Khurana J.P."/>
            <person name="Tyagi A.K."/>
            <person name="Gaikwad K."/>
            <person name="Singh A."/>
            <person name="Dalal V."/>
            <person name="Srivastava S."/>
            <person name="Dixit A."/>
            <person name="Pal A.K."/>
            <person name="Ghazi I.A."/>
            <person name="Yadav M."/>
            <person name="Pandit A."/>
            <person name="Bhargava A."/>
            <person name="Sureshbabu K."/>
            <person name="Batra K."/>
            <person name="Sharma T.R."/>
            <person name="Mohapatra T."/>
            <person name="Singh N.K."/>
            <person name="Messing J."/>
            <person name="Nelson A.B."/>
            <person name="Fuks G."/>
            <person name="Kavchok S."/>
            <person name="Keizer G."/>
            <person name="Linton E."/>
            <person name="Llaca V."/>
            <person name="Song R."/>
            <person name="Tanyolac B."/>
            <person name="Young S."/>
            <person name="Ho-Il K."/>
            <person name="Hahn J.H."/>
            <person name="Sangsakoo G."/>
            <person name="Vanavichit A."/>
            <person name="de Mattos Luiz.A.T."/>
            <person name="Zimmer P.D."/>
            <person name="Malone G."/>
            <person name="Dellagostin O."/>
            <person name="de Oliveira A.C."/>
            <person name="Bevan M."/>
            <person name="Bancroft I."/>
            <person name="Minx P."/>
            <person name="Cordum H."/>
            <person name="Wilson R."/>
            <person name="Cheng Z."/>
            <person name="Jin W."/>
            <person name="Jiang J."/>
            <person name="Leong S.A."/>
            <person name="Iwama H."/>
            <person name="Gojobori T."/>
            <person name="Itoh T."/>
            <person name="Niimura Y."/>
            <person name="Fujii Y."/>
            <person name="Habara T."/>
            <person name="Sakai H."/>
            <person name="Sato Y."/>
            <person name="Wilson G."/>
            <person name="Kumar K."/>
            <person name="McCouch S."/>
            <person name="Juretic N."/>
            <person name="Hoen D."/>
            <person name="Wright S."/>
            <person name="Bruskiewich R."/>
            <person name="Bureau T."/>
            <person name="Miyao A."/>
            <person name="Hirochika H."/>
            <person name="Nishikawa T."/>
            <person name="Kadowaki K."/>
            <person name="Sugiura M."/>
            <person name="Burr B."/>
            <person name="Sasaki T."/>
        </authorList>
    </citation>
    <scope>NUCLEOTIDE SEQUENCE [LARGE SCALE GENOMIC DNA]</scope>
    <source>
        <strain evidence="2">cv. Nipponbare</strain>
    </source>
</reference>
<evidence type="ECO:0000313" key="1">
    <source>
        <dbReference type="EMBL" id="AAU89199.1"/>
    </source>
</evidence>